<dbReference type="InterPro" id="IPR002410">
    <property type="entry name" value="Peptidase_S33"/>
</dbReference>
<evidence type="ECO:0000256" key="3">
    <source>
        <dbReference type="SAM" id="MobiDB-lite"/>
    </source>
</evidence>
<feature type="compositionally biased region" description="Polar residues" evidence="3">
    <location>
        <begin position="211"/>
        <end position="226"/>
    </location>
</feature>
<dbReference type="GO" id="GO:0006508">
    <property type="term" value="P:proteolysis"/>
    <property type="evidence" value="ECO:0007669"/>
    <property type="project" value="InterPro"/>
</dbReference>
<feature type="compositionally biased region" description="Low complexity" evidence="3">
    <location>
        <begin position="1"/>
        <end position="24"/>
    </location>
</feature>
<keyword evidence="6" id="KW-1185">Reference proteome</keyword>
<evidence type="ECO:0000256" key="1">
    <source>
        <dbReference type="ARBA" id="ARBA00010088"/>
    </source>
</evidence>
<evidence type="ECO:0000313" key="6">
    <source>
        <dbReference type="Proteomes" id="UP000565441"/>
    </source>
</evidence>
<dbReference type="Pfam" id="PF12697">
    <property type="entry name" value="Abhydrolase_6"/>
    <property type="match status" value="1"/>
</dbReference>
<feature type="compositionally biased region" description="Basic and acidic residues" evidence="3">
    <location>
        <begin position="338"/>
        <end position="365"/>
    </location>
</feature>
<feature type="compositionally biased region" description="Low complexity" evidence="3">
    <location>
        <begin position="844"/>
        <end position="853"/>
    </location>
</feature>
<dbReference type="SUPFAM" id="SSF53474">
    <property type="entry name" value="alpha/beta-Hydrolases"/>
    <property type="match status" value="1"/>
</dbReference>
<dbReference type="InterPro" id="IPR029058">
    <property type="entry name" value="AB_hydrolase_fold"/>
</dbReference>
<name>A0A8H5GW03_9AGAR</name>
<evidence type="ECO:0000313" key="5">
    <source>
        <dbReference type="EMBL" id="KAF5371999.1"/>
    </source>
</evidence>
<keyword evidence="2" id="KW-0378">Hydrolase</keyword>
<feature type="compositionally biased region" description="Low complexity" evidence="3">
    <location>
        <begin position="187"/>
        <end position="202"/>
    </location>
</feature>
<feature type="domain" description="AB hydrolase-1" evidence="4">
    <location>
        <begin position="961"/>
        <end position="1207"/>
    </location>
</feature>
<evidence type="ECO:0000256" key="2">
    <source>
        <dbReference type="ARBA" id="ARBA00022801"/>
    </source>
</evidence>
<comment type="caution">
    <text evidence="5">The sequence shown here is derived from an EMBL/GenBank/DDBJ whole genome shotgun (WGS) entry which is preliminary data.</text>
</comment>
<feature type="compositionally biased region" description="Low complexity" evidence="3">
    <location>
        <begin position="167"/>
        <end position="177"/>
    </location>
</feature>
<sequence>MPIIFAASNTQPSQAQQQPSPTNSINSRRSPPAGVTVQRLLPTPPHPPPNVLDGNTDRHVSPPLPPQQSHNPPNPHYNPRPIHRGPPPQFLTKFQNMEQESWEMTEELLAEIERADLQQSQAQTNPANAYPVGYSQNQQNNSSPKDPAVERVRAMERSSPKEPDNIQQQQRRQQAARESPKARDRQPTSPTAASFSQPSSQSPERRPSPFQNPLGSPGEHQSSGYMQYTREPPSTVRRSSNVATVESRQPIASLATQTPPLQAITVRTPDRSLPVQEELEDEPGAGSKIGAGTREVWQDNDGQHVRHTGSSPTPSSDLNPEGGYTDNHAGNGLLSRAGHRDEPIPSAQHEDPGQHRYPDRDREHVEDEDGYTPRSPTADLPEHPPGNYYPSQIANVRPPQPQAARRHTRNGSTDQLGMRSFDPSVFEGDTGVLVMGSEHLPQYADSRSQAQAQPPPQQYNNAHQYAQAQYHPSQMHSDDMQQYDSSSYIQAYLQSPRPDAPIPPTPHSQTAAPSPSPLISADYDGGGKELPPFSPVAPIGSPYPYPFTHVRRNQTFSGHPNRPQVPVALDATDLSVIQQQMTKQWQVYAQNHQNGHMTDSTFSTSSTPFQGASFTPWAFLHTNRTLGRLQDTTSMRSSPSHEPIALPTPPPLIGVKKSNRPAILQRHRSNRKPPPRVDSTQPRETSPELSSSGEETAGEEHFAVPEEGNWVNGTVAPIVAAEEKDEWIDEEDDDEDLLELEYHPNYVSNVEKRRRRWEIGWEAVTHALQTLDRQTDSTVILMAAPSHSTKLYAATSRSVRRQSATPSAVAMKEMRSAFSRIAAQRRSTRSNRSSLVDRFLNPASTSGDGSDGSSESREEDLKRALEAALGSLGALGGIYEQREARWHEEMRRITEDRERVEMLLRQVLGDPHPTGNSALVQMTSGEGSFTDGKIDFKYQGETYQTYYKLFGDLNNCTRTPLIVLHGGPGFCHDYLLPHSDLATSFNVPVIFYDQIGNARSSHLKDKPQTFWNIDLFVAELHNLINHFSSIAGAFDLVGHSWGGILAAEFEVRTHHPGLRRMVLADSLASYALWTQSTMQLMQPFPESVKEGLLAGPKDLAKYWAALKQFHAVHGCTVKPFPEEYLYTMAQVFGPDGDPTVASAPILKDWSIIDRLHLIRVPTFVINGRKDIAQDFVVQPFFDGITKVKWVTFENSSHTPFVEERDRYMQLVRDFLK</sequence>
<reference evidence="5 6" key="1">
    <citation type="journal article" date="2020" name="ISME J.">
        <title>Uncovering the hidden diversity of litter-decomposition mechanisms in mushroom-forming fungi.</title>
        <authorList>
            <person name="Floudas D."/>
            <person name="Bentzer J."/>
            <person name="Ahren D."/>
            <person name="Johansson T."/>
            <person name="Persson P."/>
            <person name="Tunlid A."/>
        </authorList>
    </citation>
    <scope>NUCLEOTIDE SEQUENCE [LARGE SCALE GENOMIC DNA]</scope>
    <source>
        <strain evidence="5 6">CBS 661.87</strain>
    </source>
</reference>
<feature type="compositionally biased region" description="Pro residues" evidence="3">
    <location>
        <begin position="62"/>
        <end position="89"/>
    </location>
</feature>
<feature type="compositionally biased region" description="Polar residues" evidence="3">
    <location>
        <begin position="678"/>
        <end position="694"/>
    </location>
</feature>
<dbReference type="OrthoDB" id="3243310at2759"/>
<dbReference type="Gene3D" id="3.40.50.1820">
    <property type="entry name" value="alpha/beta hydrolase"/>
    <property type="match status" value="1"/>
</dbReference>
<dbReference type="AlphaFoldDB" id="A0A8H5GW03"/>
<feature type="compositionally biased region" description="Acidic residues" evidence="3">
    <location>
        <begin position="100"/>
        <end position="110"/>
    </location>
</feature>
<dbReference type="EMBL" id="JAACJP010000044">
    <property type="protein sequence ID" value="KAF5371999.1"/>
    <property type="molecule type" value="Genomic_DNA"/>
</dbReference>
<accession>A0A8H5GW03</accession>
<feature type="compositionally biased region" description="Polar residues" evidence="3">
    <location>
        <begin position="236"/>
        <end position="247"/>
    </location>
</feature>
<feature type="compositionally biased region" description="Polar residues" evidence="3">
    <location>
        <begin position="134"/>
        <end position="144"/>
    </location>
</feature>
<gene>
    <name evidence="5" type="ORF">D9615_008130</name>
</gene>
<feature type="region of interest" description="Disordered" evidence="3">
    <location>
        <begin position="631"/>
        <end position="699"/>
    </location>
</feature>
<feature type="compositionally biased region" description="Polar residues" evidence="3">
    <location>
        <begin position="308"/>
        <end position="318"/>
    </location>
</feature>
<dbReference type="PRINTS" id="PR00793">
    <property type="entry name" value="PROAMNOPTASE"/>
</dbReference>
<dbReference type="GO" id="GO:0008233">
    <property type="term" value="F:peptidase activity"/>
    <property type="evidence" value="ECO:0007669"/>
    <property type="project" value="InterPro"/>
</dbReference>
<feature type="compositionally biased region" description="Basic and acidic residues" evidence="3">
    <location>
        <begin position="147"/>
        <end position="164"/>
    </location>
</feature>
<dbReference type="Proteomes" id="UP000565441">
    <property type="component" value="Unassembled WGS sequence"/>
</dbReference>
<evidence type="ECO:0000259" key="4">
    <source>
        <dbReference type="Pfam" id="PF12697"/>
    </source>
</evidence>
<proteinExistence type="inferred from homology"/>
<feature type="region of interest" description="Disordered" evidence="3">
    <location>
        <begin position="494"/>
        <end position="530"/>
    </location>
</feature>
<comment type="similarity">
    <text evidence="1">Belongs to the peptidase S33 family.</text>
</comment>
<feature type="region of interest" description="Disordered" evidence="3">
    <location>
        <begin position="1"/>
        <end position="433"/>
    </location>
</feature>
<dbReference type="InterPro" id="IPR000073">
    <property type="entry name" value="AB_hydrolase_1"/>
</dbReference>
<feature type="compositionally biased region" description="Polar residues" evidence="3">
    <location>
        <begin position="631"/>
        <end position="640"/>
    </location>
</feature>
<protein>
    <recommendedName>
        <fullName evidence="4">AB hydrolase-1 domain-containing protein</fullName>
    </recommendedName>
</protein>
<organism evidence="5 6">
    <name type="scientific">Tricholomella constricta</name>
    <dbReference type="NCBI Taxonomy" id="117010"/>
    <lineage>
        <taxon>Eukaryota</taxon>
        <taxon>Fungi</taxon>
        <taxon>Dikarya</taxon>
        <taxon>Basidiomycota</taxon>
        <taxon>Agaricomycotina</taxon>
        <taxon>Agaricomycetes</taxon>
        <taxon>Agaricomycetidae</taxon>
        <taxon>Agaricales</taxon>
        <taxon>Tricholomatineae</taxon>
        <taxon>Lyophyllaceae</taxon>
        <taxon>Tricholomella</taxon>
    </lineage>
</organism>
<feature type="compositionally biased region" description="Basic residues" evidence="3">
    <location>
        <begin position="665"/>
        <end position="674"/>
    </location>
</feature>
<feature type="region of interest" description="Disordered" evidence="3">
    <location>
        <begin position="821"/>
        <end position="861"/>
    </location>
</feature>
<feature type="compositionally biased region" description="Polar residues" evidence="3">
    <location>
        <begin position="117"/>
        <end position="127"/>
    </location>
</feature>